<evidence type="ECO:0008006" key="4">
    <source>
        <dbReference type="Google" id="ProtNLM"/>
    </source>
</evidence>
<protein>
    <recommendedName>
        <fullName evidence="4">TolB protein</fullName>
    </recommendedName>
</protein>
<keyword evidence="3" id="KW-1185">Reference proteome</keyword>
<dbReference type="Proteomes" id="UP001254165">
    <property type="component" value="Unassembled WGS sequence"/>
</dbReference>
<comment type="similarity">
    <text evidence="1">Belongs to the TolB family.</text>
</comment>
<gene>
    <name evidence="2" type="ORF">QYE77_00630</name>
</gene>
<dbReference type="InterPro" id="IPR011042">
    <property type="entry name" value="6-blade_b-propeller_TolB-like"/>
</dbReference>
<dbReference type="Pfam" id="PF07676">
    <property type="entry name" value="PD40"/>
    <property type="match status" value="3"/>
</dbReference>
<accession>A0ABU3NK98</accession>
<dbReference type="InterPro" id="IPR011659">
    <property type="entry name" value="WD40"/>
</dbReference>
<comment type="caution">
    <text evidence="2">The sequence shown here is derived from an EMBL/GenBank/DDBJ whole genome shotgun (WGS) entry which is preliminary data.</text>
</comment>
<evidence type="ECO:0000256" key="1">
    <source>
        <dbReference type="ARBA" id="ARBA00009820"/>
    </source>
</evidence>
<dbReference type="SUPFAM" id="SSF69304">
    <property type="entry name" value="Tricorn protease N-terminal domain"/>
    <property type="match status" value="1"/>
</dbReference>
<sequence>MEAAWYLEPSVNGRFEWHGRQLWFWPQTGLQPDRVYTLSLQAGWKKDQRGSPIQEVRFTINVRAPRLLYLGAPNESPEIYSVTLDGGDVKQLTHTGGQVLEFAVSRDGKYIAFSMRNAQGGTDIGIVSRGGQDQRILSSCGRDSCRYPVWSPDGRWVTFIRMTLAGGEKRSVLWSYDFDDRRLIQVLDAPNVVPTQPTWSPDGNYLAVYDEQAQGIRIVGQEGRENALIPTNVSQQPRWSWNSQRLFFTVENNTGLIPYHEAYVADLENRSTRRLFANVPQTLDVSIPAESPDGQWLVVGMRILNGPVNKQLWLFPVESLDTIAEGVPIMAEAMINAAAYQWEPAGRALVYQQIDLTSSDAQPQIVVWWRDDDQVRVIANEAAFPTWLP</sequence>
<proteinExistence type="inferred from homology"/>
<reference evidence="2 3" key="1">
    <citation type="submission" date="2023-07" db="EMBL/GenBank/DDBJ databases">
        <title>Novel species of Thermanaerothrix with wide hydrolytic capabilities.</title>
        <authorList>
            <person name="Zayulina K.S."/>
            <person name="Podosokorskaya O.A."/>
            <person name="Elcheninov A.G."/>
        </authorList>
    </citation>
    <scope>NUCLEOTIDE SEQUENCE [LARGE SCALE GENOMIC DNA]</scope>
    <source>
        <strain evidence="2 3">4228-RoL</strain>
    </source>
</reference>
<evidence type="ECO:0000313" key="3">
    <source>
        <dbReference type="Proteomes" id="UP001254165"/>
    </source>
</evidence>
<evidence type="ECO:0000313" key="2">
    <source>
        <dbReference type="EMBL" id="MDT8896755.1"/>
    </source>
</evidence>
<name>A0ABU3NK98_9CHLR</name>
<organism evidence="2 3">
    <name type="scientific">Thermanaerothrix solaris</name>
    <dbReference type="NCBI Taxonomy" id="3058434"/>
    <lineage>
        <taxon>Bacteria</taxon>
        <taxon>Bacillati</taxon>
        <taxon>Chloroflexota</taxon>
        <taxon>Anaerolineae</taxon>
        <taxon>Anaerolineales</taxon>
        <taxon>Anaerolineaceae</taxon>
        <taxon>Thermanaerothrix</taxon>
    </lineage>
</organism>
<dbReference type="EMBL" id="JAUHMF010000001">
    <property type="protein sequence ID" value="MDT8896755.1"/>
    <property type="molecule type" value="Genomic_DNA"/>
</dbReference>
<dbReference type="Gene3D" id="2.120.10.30">
    <property type="entry name" value="TolB, C-terminal domain"/>
    <property type="match status" value="1"/>
</dbReference>
<dbReference type="RefSeq" id="WP_315623256.1">
    <property type="nucleotide sequence ID" value="NZ_JAUHMF010000001.1"/>
</dbReference>
<dbReference type="PANTHER" id="PTHR36842">
    <property type="entry name" value="PROTEIN TOLB HOMOLOG"/>
    <property type="match status" value="1"/>
</dbReference>